<keyword evidence="7 10" id="KW-0175">Coiled coil</keyword>
<dbReference type="Proteomes" id="UP000694846">
    <property type="component" value="Unplaced"/>
</dbReference>
<keyword evidence="4" id="KW-0158">Chromosome</keyword>
<evidence type="ECO:0000256" key="4">
    <source>
        <dbReference type="ARBA" id="ARBA00022454"/>
    </source>
</evidence>
<evidence type="ECO:0000313" key="14">
    <source>
        <dbReference type="RefSeq" id="XP_025404884.1"/>
    </source>
</evidence>
<dbReference type="InterPro" id="IPR046378">
    <property type="entry name" value="DAXX_histone-bd"/>
</dbReference>
<organism evidence="13 14">
    <name type="scientific">Sipha flava</name>
    <name type="common">yellow sugarcane aphid</name>
    <dbReference type="NCBI Taxonomy" id="143950"/>
    <lineage>
        <taxon>Eukaryota</taxon>
        <taxon>Metazoa</taxon>
        <taxon>Ecdysozoa</taxon>
        <taxon>Arthropoda</taxon>
        <taxon>Hexapoda</taxon>
        <taxon>Insecta</taxon>
        <taxon>Pterygota</taxon>
        <taxon>Neoptera</taxon>
        <taxon>Paraneoptera</taxon>
        <taxon>Hemiptera</taxon>
        <taxon>Sternorrhyncha</taxon>
        <taxon>Aphidomorpha</taxon>
        <taxon>Aphidoidea</taxon>
        <taxon>Aphididae</taxon>
        <taxon>Sipha</taxon>
    </lineage>
</organism>
<dbReference type="GO" id="GO:0006355">
    <property type="term" value="P:regulation of DNA-templated transcription"/>
    <property type="evidence" value="ECO:0007669"/>
    <property type="project" value="UniProtKB-ARBA"/>
</dbReference>
<feature type="region of interest" description="Disordered" evidence="11">
    <location>
        <begin position="802"/>
        <end position="832"/>
    </location>
</feature>
<dbReference type="InterPro" id="IPR046426">
    <property type="entry name" value="DAXX_histone-bd_sf"/>
</dbReference>
<dbReference type="GO" id="GO:0042393">
    <property type="term" value="F:histone binding"/>
    <property type="evidence" value="ECO:0007669"/>
    <property type="project" value="InterPro"/>
</dbReference>
<dbReference type="GO" id="GO:0005634">
    <property type="term" value="C:nucleus"/>
    <property type="evidence" value="ECO:0007669"/>
    <property type="project" value="UniProtKB-SubCell"/>
</dbReference>
<dbReference type="Gene3D" id="1.20.58.2170">
    <property type="match status" value="1"/>
</dbReference>
<dbReference type="GeneID" id="112679334"/>
<keyword evidence="8" id="KW-0143">Chaperone</keyword>
<dbReference type="OrthoDB" id="7492809at2759"/>
<comment type="subcellular location">
    <subcellularLocation>
        <location evidence="2">Chromosome</location>
    </subcellularLocation>
    <subcellularLocation>
        <location evidence="3">Cytoplasm</location>
    </subcellularLocation>
    <subcellularLocation>
        <location evidence="1">Nucleus</location>
    </subcellularLocation>
</comment>
<evidence type="ECO:0000259" key="12">
    <source>
        <dbReference type="Pfam" id="PF20920"/>
    </source>
</evidence>
<evidence type="ECO:0000256" key="10">
    <source>
        <dbReference type="SAM" id="Coils"/>
    </source>
</evidence>
<keyword evidence="9" id="KW-0539">Nucleus</keyword>
<evidence type="ECO:0000256" key="7">
    <source>
        <dbReference type="ARBA" id="ARBA00023054"/>
    </source>
</evidence>
<feature type="region of interest" description="Disordered" evidence="11">
    <location>
        <begin position="1"/>
        <end position="20"/>
    </location>
</feature>
<proteinExistence type="predicted"/>
<dbReference type="GO" id="GO:0005694">
    <property type="term" value="C:chromosome"/>
    <property type="evidence" value="ECO:0007669"/>
    <property type="project" value="UniProtKB-SubCell"/>
</dbReference>
<evidence type="ECO:0000256" key="9">
    <source>
        <dbReference type="ARBA" id="ARBA00023242"/>
    </source>
</evidence>
<dbReference type="GO" id="GO:0005737">
    <property type="term" value="C:cytoplasm"/>
    <property type="evidence" value="ECO:0007669"/>
    <property type="project" value="UniProtKB-SubCell"/>
</dbReference>
<evidence type="ECO:0000256" key="2">
    <source>
        <dbReference type="ARBA" id="ARBA00004286"/>
    </source>
</evidence>
<evidence type="ECO:0000256" key="8">
    <source>
        <dbReference type="ARBA" id="ARBA00023186"/>
    </source>
</evidence>
<dbReference type="AlphaFoldDB" id="A0A8B8F281"/>
<sequence length="832" mass="96194">MSVIEISLSNDDSDSDVSINDTKDNKNLFQKMIKLCRMNIQFPKEYVNAMNRMYECCNDKQKNSKKLCDLIHKGLKHISAENKNSFHHAADIYNELLQLSKLDSTSSRNENSIASTSNAITSMTDLNNEDNKSSEVFKSLIEKCYQNPNFPNSNIEKIDKLYNSLPSEFVNSKYFLRLLKEADQTIWPDSNCSFYIHIEHIYDQLLQFQSSMMCQDRKISIENQEINQKKLKRLAELKKALRIARMKIKTLNESEMDINNDDDFGSDSLYIKKDKYEKRIVEIYKRMCKLQDEPDFLEQPPLRFKDTNNPLVNKTIEKFYNISKIFPDYFEIYTLLKLLNEKKQLNWNESELQNISHDAFLKLGKRLKANRLKEYFGNLATDTYEEDPAEKNEALKKKLDESNKKFLADLTMVREEFINKQDYAEETDGSSLNNSECEISSEDELVKKKYNKDSECIKPISVKRKICLSDNNKSTKKSKKTIYMESFDLKPCAATADKLNVSKEKSNIDKTDKNILDFDDSNTNTADEIIDIDAETVPYNSSENINNSKKIIDSNISVQEGSISGTECDGTLVIDEVVNKINVNDSDDSLVSKNTQKNEVQSATTEDNLMNISTETIDIKSNDPIITEPIVEINEDKDSEIELNELDDSDIEITSCDTPRVPVQNKKSLENIIKAMNFEKKYKFGQNQPSMRHPSMNVPLRGGHNLSNGNQNSNNFVNCWLMNNTRPSRLPYIKHDNYNKQQQQTSSRKIQSSIQRSITQTARHFNRPYTNSINQQRHFHNNQSLLQQRITTMTTTTTVRHVVRQSSERVPRTNQHDLQSNNNGKPELIELD</sequence>
<accession>A0A8B8F281</accession>
<gene>
    <name evidence="14" type="primary">LOC112679334</name>
</gene>
<evidence type="ECO:0000313" key="13">
    <source>
        <dbReference type="Proteomes" id="UP000694846"/>
    </source>
</evidence>
<evidence type="ECO:0000256" key="6">
    <source>
        <dbReference type="ARBA" id="ARBA00022703"/>
    </source>
</evidence>
<protein>
    <recommendedName>
        <fullName evidence="12">Daxx histone-binding domain-containing protein</fullName>
    </recommendedName>
</protein>
<reference evidence="14" key="1">
    <citation type="submission" date="2025-08" db="UniProtKB">
        <authorList>
            <consortium name="RefSeq"/>
        </authorList>
    </citation>
    <scope>IDENTIFICATION</scope>
    <source>
        <tissue evidence="14">Whole body</tissue>
    </source>
</reference>
<name>A0A8B8F281_9HEMI</name>
<dbReference type="InterPro" id="IPR038298">
    <property type="entry name" value="Daxx_N_sf"/>
</dbReference>
<feature type="coiled-coil region" evidence="10">
    <location>
        <begin position="227"/>
        <end position="254"/>
    </location>
</feature>
<evidence type="ECO:0000256" key="11">
    <source>
        <dbReference type="SAM" id="MobiDB-lite"/>
    </source>
</evidence>
<dbReference type="Pfam" id="PF20920">
    <property type="entry name" value="DAXX_hist_bd"/>
    <property type="match status" value="1"/>
</dbReference>
<evidence type="ECO:0000256" key="3">
    <source>
        <dbReference type="ARBA" id="ARBA00004496"/>
    </source>
</evidence>
<dbReference type="Gene3D" id="1.10.8.810">
    <property type="entry name" value="Daxx helical bundle domain"/>
    <property type="match status" value="2"/>
</dbReference>
<dbReference type="GO" id="GO:0006915">
    <property type="term" value="P:apoptotic process"/>
    <property type="evidence" value="ECO:0007669"/>
    <property type="project" value="UniProtKB-KW"/>
</dbReference>
<keyword evidence="13" id="KW-1185">Reference proteome</keyword>
<evidence type="ECO:0000256" key="5">
    <source>
        <dbReference type="ARBA" id="ARBA00022490"/>
    </source>
</evidence>
<dbReference type="RefSeq" id="XP_025404884.1">
    <property type="nucleotide sequence ID" value="XM_025549099.1"/>
</dbReference>
<keyword evidence="6" id="KW-0053">Apoptosis</keyword>
<feature type="domain" description="Daxx histone-binding" evidence="12">
    <location>
        <begin position="340"/>
        <end position="418"/>
    </location>
</feature>
<keyword evidence="5" id="KW-0963">Cytoplasm</keyword>
<evidence type="ECO:0000256" key="1">
    <source>
        <dbReference type="ARBA" id="ARBA00004123"/>
    </source>
</evidence>
<feature type="compositionally biased region" description="Basic and acidic residues" evidence="11">
    <location>
        <begin position="806"/>
        <end position="815"/>
    </location>
</feature>